<sequence>QKALTEEFDLWFGSEDDLEAWHALCCAVGISPLPTSCESCEKAVRNYHVNLIDLIHWGRNGGQRVKIFHTVRELRDYSVENKKIFKNTLKEASEGGGVVLRHLLRHLW</sequence>
<accession>A0A6A5ULV5</accession>
<gene>
    <name evidence="1" type="ORF">BU23DRAFT_440867</name>
</gene>
<dbReference type="PANTHER" id="PTHR38846:SF1">
    <property type="entry name" value="C3H1-TYPE DOMAIN-CONTAINING PROTEIN"/>
    <property type="match status" value="1"/>
</dbReference>
<proteinExistence type="predicted"/>
<protein>
    <submittedName>
        <fullName evidence="1">Uncharacterized protein</fullName>
    </submittedName>
</protein>
<dbReference type="AlphaFoldDB" id="A0A6A5ULV5"/>
<dbReference type="Proteomes" id="UP000800036">
    <property type="component" value="Unassembled WGS sequence"/>
</dbReference>
<dbReference type="EMBL" id="ML976860">
    <property type="protein sequence ID" value="KAF1963906.1"/>
    <property type="molecule type" value="Genomic_DNA"/>
</dbReference>
<dbReference type="PANTHER" id="PTHR38846">
    <property type="entry name" value="C3H1-TYPE DOMAIN-CONTAINING PROTEIN"/>
    <property type="match status" value="1"/>
</dbReference>
<dbReference type="OrthoDB" id="6105938at2759"/>
<evidence type="ECO:0000313" key="2">
    <source>
        <dbReference type="Proteomes" id="UP000800036"/>
    </source>
</evidence>
<feature type="non-terminal residue" evidence="1">
    <location>
        <position position="1"/>
    </location>
</feature>
<evidence type="ECO:0000313" key="1">
    <source>
        <dbReference type="EMBL" id="KAF1963906.1"/>
    </source>
</evidence>
<name>A0A6A5ULV5_9PLEO</name>
<reference evidence="1" key="1">
    <citation type="journal article" date="2020" name="Stud. Mycol.">
        <title>101 Dothideomycetes genomes: a test case for predicting lifestyles and emergence of pathogens.</title>
        <authorList>
            <person name="Haridas S."/>
            <person name="Albert R."/>
            <person name="Binder M."/>
            <person name="Bloem J."/>
            <person name="Labutti K."/>
            <person name="Salamov A."/>
            <person name="Andreopoulos B."/>
            <person name="Baker S."/>
            <person name="Barry K."/>
            <person name="Bills G."/>
            <person name="Bluhm B."/>
            <person name="Cannon C."/>
            <person name="Castanera R."/>
            <person name="Culley D."/>
            <person name="Daum C."/>
            <person name="Ezra D."/>
            <person name="Gonzalez J."/>
            <person name="Henrissat B."/>
            <person name="Kuo A."/>
            <person name="Liang C."/>
            <person name="Lipzen A."/>
            <person name="Lutzoni F."/>
            <person name="Magnuson J."/>
            <person name="Mondo S."/>
            <person name="Nolan M."/>
            <person name="Ohm R."/>
            <person name="Pangilinan J."/>
            <person name="Park H.-J."/>
            <person name="Ramirez L."/>
            <person name="Alfaro M."/>
            <person name="Sun H."/>
            <person name="Tritt A."/>
            <person name="Yoshinaga Y."/>
            <person name="Zwiers L.-H."/>
            <person name="Turgeon B."/>
            <person name="Goodwin S."/>
            <person name="Spatafora J."/>
            <person name="Crous P."/>
            <person name="Grigoriev I."/>
        </authorList>
    </citation>
    <scope>NUCLEOTIDE SEQUENCE</scope>
    <source>
        <strain evidence="1">CBS 107.79</strain>
    </source>
</reference>
<feature type="non-terminal residue" evidence="1">
    <location>
        <position position="108"/>
    </location>
</feature>
<keyword evidence="2" id="KW-1185">Reference proteome</keyword>
<organism evidence="1 2">
    <name type="scientific">Bimuria novae-zelandiae CBS 107.79</name>
    <dbReference type="NCBI Taxonomy" id="1447943"/>
    <lineage>
        <taxon>Eukaryota</taxon>
        <taxon>Fungi</taxon>
        <taxon>Dikarya</taxon>
        <taxon>Ascomycota</taxon>
        <taxon>Pezizomycotina</taxon>
        <taxon>Dothideomycetes</taxon>
        <taxon>Pleosporomycetidae</taxon>
        <taxon>Pleosporales</taxon>
        <taxon>Massarineae</taxon>
        <taxon>Didymosphaeriaceae</taxon>
        <taxon>Bimuria</taxon>
    </lineage>
</organism>